<reference evidence="1" key="1">
    <citation type="submission" date="2019-11" db="EMBL/GenBank/DDBJ databases">
        <title>Nori genome reveals adaptations in red seaweeds to the harsh intertidal environment.</title>
        <authorList>
            <person name="Wang D."/>
            <person name="Mao Y."/>
        </authorList>
    </citation>
    <scope>NUCLEOTIDE SEQUENCE</scope>
    <source>
        <tissue evidence="1">Gametophyte</tissue>
    </source>
</reference>
<organism evidence="1 2">
    <name type="scientific">Pyropia yezoensis</name>
    <name type="common">Susabi-nori</name>
    <name type="synonym">Porphyra yezoensis</name>
    <dbReference type="NCBI Taxonomy" id="2788"/>
    <lineage>
        <taxon>Eukaryota</taxon>
        <taxon>Rhodophyta</taxon>
        <taxon>Bangiophyceae</taxon>
        <taxon>Bangiales</taxon>
        <taxon>Bangiaceae</taxon>
        <taxon>Pyropia</taxon>
    </lineage>
</organism>
<evidence type="ECO:0000313" key="1">
    <source>
        <dbReference type="EMBL" id="KAK1861428.1"/>
    </source>
</evidence>
<evidence type="ECO:0000313" key="2">
    <source>
        <dbReference type="Proteomes" id="UP000798662"/>
    </source>
</evidence>
<name>A0ACC3BU50_PYRYE</name>
<protein>
    <submittedName>
        <fullName evidence="1">Uncharacterized protein</fullName>
    </submittedName>
</protein>
<gene>
    <name evidence="1" type="ORF">I4F81_004012</name>
</gene>
<dbReference type="EMBL" id="CM020618">
    <property type="protein sequence ID" value="KAK1861428.1"/>
    <property type="molecule type" value="Genomic_DNA"/>
</dbReference>
<accession>A0ACC3BU50</accession>
<dbReference type="Proteomes" id="UP000798662">
    <property type="component" value="Chromosome 1"/>
</dbReference>
<sequence length="699" mass="68699">MAVDRSAAATRGSPGGRPCQWLAAVAAAAVAAAAVATTAAEAVAVAASAGGAGKAVAAPTPAAATVDAAAVASDAGSAAAAAAAADTSLPPDLWIWDGPALAATRSALATPATAAALSPEVRAAVAHLRATTADDAAAPVRSVTAKAVAAPGTGGDRRVYVSLMPYAWPCNGLPAKGGCVDYVGRPPPPPGGGACNAATGLPWVICDGQINYKARSKMDDYVSLVTMMRRVMRLSLGAYLFRSPSLAAAAAAHLSTWFVHPTTAMRPSLANAQGIPGVTNGKATGAMDLFYAGRGWTDAVALLGATPEAAAAWPPRDAAAVRSWAAAMADYLTGAPQMRREAAMVNNHGVYWDLTVLALARLAGNATLAAAVTGPPGCPVGGGAPIVGCVPARLAAQVDAAGAQVAELGRAFPGHYVWYTLMAHAHLAALASSTSGRRAHPSGGTNNTIPLPLSPHPVSAVTPALVAAAAWAAPHATAPPGVPIDGGYGYAAAAYRLVARLTGDPASAAVACNVLGIRAARGGDAALWDDGGVITAVVALALPPPAGAAGCAVWEAGGQQQRWAEPGGGGAAAAASATVAPAASPAAAAPGGSGRDGGGTPPFAAGRQVAPVTRVVAGQWWAGRSAAVAGAAAAVAAATVVVAAVGATARAAAARRRGSKPPAHPRRAVPTSRTWRWDGVSRGVGVRVGWPVSRPSWHA</sequence>
<proteinExistence type="predicted"/>
<keyword evidence="2" id="KW-1185">Reference proteome</keyword>
<comment type="caution">
    <text evidence="1">The sequence shown here is derived from an EMBL/GenBank/DDBJ whole genome shotgun (WGS) entry which is preliminary data.</text>
</comment>